<sequence>MEGYPELEDRPCRGEQGGPAVPSRFSRVGPSRNPHKKLRVPWPLDPSPPRWPVSCQQARFAIQGILSNSK</sequence>
<reference evidence="2 3" key="1">
    <citation type="journal article" date="2018" name="Mol. Genet. Genomics">
        <title>The red deer Cervus elaphus genome CerEla1.0: sequencing, annotating, genes, and chromosomes.</title>
        <authorList>
            <person name="Bana N.A."/>
            <person name="Nyiri A."/>
            <person name="Nagy J."/>
            <person name="Frank K."/>
            <person name="Nagy T."/>
            <person name="Steger V."/>
            <person name="Schiller M."/>
            <person name="Lakatos P."/>
            <person name="Sugar L."/>
            <person name="Horn P."/>
            <person name="Barta E."/>
            <person name="Orosz L."/>
        </authorList>
    </citation>
    <scope>NUCLEOTIDE SEQUENCE [LARGE SCALE GENOMIC DNA]</scope>
    <source>
        <strain evidence="2">Hungarian</strain>
    </source>
</reference>
<feature type="non-terminal residue" evidence="2">
    <location>
        <position position="70"/>
    </location>
</feature>
<accession>A0A212C422</accession>
<protein>
    <submittedName>
        <fullName evidence="2">Uncharacterized protein</fullName>
    </submittedName>
</protein>
<keyword evidence="3" id="KW-1185">Reference proteome</keyword>
<organism evidence="2 3">
    <name type="scientific">Cervus elaphus hippelaphus</name>
    <name type="common">European red deer</name>
    <dbReference type="NCBI Taxonomy" id="46360"/>
    <lineage>
        <taxon>Eukaryota</taxon>
        <taxon>Metazoa</taxon>
        <taxon>Chordata</taxon>
        <taxon>Craniata</taxon>
        <taxon>Vertebrata</taxon>
        <taxon>Euteleostomi</taxon>
        <taxon>Mammalia</taxon>
        <taxon>Eutheria</taxon>
        <taxon>Laurasiatheria</taxon>
        <taxon>Artiodactyla</taxon>
        <taxon>Ruminantia</taxon>
        <taxon>Pecora</taxon>
        <taxon>Cervidae</taxon>
        <taxon>Cervinae</taxon>
        <taxon>Cervus</taxon>
    </lineage>
</organism>
<dbReference type="EMBL" id="MKHE01000030">
    <property type="protein sequence ID" value="OWK00759.1"/>
    <property type="molecule type" value="Genomic_DNA"/>
</dbReference>
<comment type="caution">
    <text evidence="2">The sequence shown here is derived from an EMBL/GenBank/DDBJ whole genome shotgun (WGS) entry which is preliminary data.</text>
</comment>
<dbReference type="Proteomes" id="UP000242450">
    <property type="component" value="Chromosome 30"/>
</dbReference>
<name>A0A212C422_CEREH</name>
<proteinExistence type="predicted"/>
<feature type="region of interest" description="Disordered" evidence="1">
    <location>
        <begin position="1"/>
        <end position="48"/>
    </location>
</feature>
<evidence type="ECO:0000313" key="2">
    <source>
        <dbReference type="EMBL" id="OWK00759.1"/>
    </source>
</evidence>
<dbReference type="AlphaFoldDB" id="A0A212C422"/>
<evidence type="ECO:0000313" key="3">
    <source>
        <dbReference type="Proteomes" id="UP000242450"/>
    </source>
</evidence>
<evidence type="ECO:0000256" key="1">
    <source>
        <dbReference type="SAM" id="MobiDB-lite"/>
    </source>
</evidence>
<gene>
    <name evidence="2" type="ORF">Celaphus_00016799</name>
</gene>